<dbReference type="PANTHER" id="PTHR10357:SF210">
    <property type="entry name" value="MALTODEXTRIN GLUCOSIDASE"/>
    <property type="match status" value="1"/>
</dbReference>
<dbReference type="PANTHER" id="PTHR10357">
    <property type="entry name" value="ALPHA-AMYLASE FAMILY MEMBER"/>
    <property type="match status" value="1"/>
</dbReference>
<evidence type="ECO:0000259" key="3">
    <source>
        <dbReference type="SMART" id="SM00642"/>
    </source>
</evidence>
<evidence type="ECO:0000313" key="4">
    <source>
        <dbReference type="EMBL" id="MST50722.1"/>
    </source>
</evidence>
<dbReference type="RefSeq" id="WP_154573217.1">
    <property type="nucleotide sequence ID" value="NZ_VUMZ01000001.1"/>
</dbReference>
<organism evidence="4 5">
    <name type="scientific">Hornefia butyriciproducens</name>
    <dbReference type="NCBI Taxonomy" id="2652293"/>
    <lineage>
        <taxon>Bacteria</taxon>
        <taxon>Bacillati</taxon>
        <taxon>Bacillota</taxon>
        <taxon>Clostridia</taxon>
        <taxon>Peptostreptococcales</taxon>
        <taxon>Anaerovoracaceae</taxon>
        <taxon>Hornefia</taxon>
    </lineage>
</organism>
<dbReference type="CDD" id="cd11338">
    <property type="entry name" value="AmyAc_CMD"/>
    <property type="match status" value="1"/>
</dbReference>
<dbReference type="GeneID" id="303113696"/>
<dbReference type="SMART" id="SM00642">
    <property type="entry name" value="Aamy"/>
    <property type="match status" value="1"/>
</dbReference>
<evidence type="ECO:0000313" key="5">
    <source>
        <dbReference type="Proteomes" id="UP000474676"/>
    </source>
</evidence>
<dbReference type="InterPro" id="IPR017853">
    <property type="entry name" value="GH"/>
</dbReference>
<dbReference type="EMBL" id="VUMZ01000001">
    <property type="protein sequence ID" value="MST50722.1"/>
    <property type="molecule type" value="Genomic_DNA"/>
</dbReference>
<dbReference type="Proteomes" id="UP000474676">
    <property type="component" value="Unassembled WGS sequence"/>
</dbReference>
<gene>
    <name evidence="4" type="ORF">FYJ64_00030</name>
</gene>
<dbReference type="Pfam" id="PF00128">
    <property type="entry name" value="Alpha-amylase"/>
    <property type="match status" value="1"/>
</dbReference>
<dbReference type="AlphaFoldDB" id="A0A6L5Y3Z4"/>
<comment type="caution">
    <text evidence="4">The sequence shown here is derived from an EMBL/GenBank/DDBJ whole genome shotgun (WGS) entry which is preliminary data.</text>
</comment>
<dbReference type="InterPro" id="IPR006047">
    <property type="entry name" value="GH13_cat_dom"/>
</dbReference>
<keyword evidence="1 4" id="KW-0378">Hydrolase</keyword>
<dbReference type="Gene3D" id="3.20.20.80">
    <property type="entry name" value="Glycosidases"/>
    <property type="match status" value="1"/>
</dbReference>
<accession>A0A6L5Y3Z4</accession>
<dbReference type="InterPro" id="IPR013783">
    <property type="entry name" value="Ig-like_fold"/>
</dbReference>
<evidence type="ECO:0000256" key="1">
    <source>
        <dbReference type="ARBA" id="ARBA00022801"/>
    </source>
</evidence>
<sequence length="663" mass="76673">MKETSIVFNSRDERYKSPYGALRSGMNMTVRILVDRDLCPRRVRLVMLYDRHHYPAYYEMAGTETPIETDNYIEYSVSLPVEDTGLYWYHFQVETPNRLMKIGRADDNRAELQDFPKSWQLTVYRRSYETPEWIFGGVYYHIFVDRFAQGENPRLERALAEERGAAGENGTPDHGIPLTTKIRRDDWGGVPQWQPEDGKIYNRDFFGGNLAGIRKKLPYLQELGVTCLYLSPIFEAYSNHKYDTGDYSQIDPMFGSEEDFRALCRDAMSRGIRVICDGVFSHTGSDSVYFDKYGHFGGGGAWHNVNSRYRDWYYFHENDTYESWWGIDTLPRLNKTNPDYQKFICGRDGIIRRWLRAGASGWRLDVADELDTGFLKALVRAAKSEKQDSIIIGEVWEDASNKISYGDRRNYFEGDKLDSVMNYPFRAGIIDFVRNGNAWQMAATVDQIMENYPSDVVNSLMNLLGTHDSVRILTALAGRDLGPDPSREQQANTHLTEEERRRGLRMLKITVVIQMTLPGVPCIYYGDEAETEGYKDPFNRTCYPWGRENKDLQAWYRKIIAIRKSHPVYKRGRYRTIASIEGLYAFERFDSVDSWYGDAFSDRDHLDSRPSSLITCANCGEREATLFLDSIRVDLLTGERKKEEKITVFPGEVMILAEDEEGV</sequence>
<keyword evidence="5" id="KW-1185">Reference proteome</keyword>
<dbReference type="Gene3D" id="2.60.40.10">
    <property type="entry name" value="Immunoglobulins"/>
    <property type="match status" value="1"/>
</dbReference>
<reference evidence="4 5" key="1">
    <citation type="submission" date="2019-08" db="EMBL/GenBank/DDBJ databases">
        <title>In-depth cultivation of the pig gut microbiome towards novel bacterial diversity and tailored functional studies.</title>
        <authorList>
            <person name="Wylensek D."/>
            <person name="Hitch T.C.A."/>
            <person name="Clavel T."/>
        </authorList>
    </citation>
    <scope>NUCLEOTIDE SEQUENCE [LARGE SCALE GENOMIC DNA]</scope>
    <source>
        <strain evidence="4 5">WCA-MUC-591-APC-3H</strain>
    </source>
</reference>
<proteinExistence type="predicted"/>
<dbReference type="GO" id="GO:0005975">
    <property type="term" value="P:carbohydrate metabolic process"/>
    <property type="evidence" value="ECO:0007669"/>
    <property type="project" value="InterPro"/>
</dbReference>
<name>A0A6L5Y3Z4_9FIRM</name>
<keyword evidence="2" id="KW-0326">Glycosidase</keyword>
<dbReference type="GO" id="GO:0016798">
    <property type="term" value="F:hydrolase activity, acting on glycosyl bonds"/>
    <property type="evidence" value="ECO:0007669"/>
    <property type="project" value="UniProtKB-KW"/>
</dbReference>
<dbReference type="SUPFAM" id="SSF51445">
    <property type="entry name" value="(Trans)glycosidases"/>
    <property type="match status" value="1"/>
</dbReference>
<evidence type="ECO:0000256" key="2">
    <source>
        <dbReference type="ARBA" id="ARBA00023295"/>
    </source>
</evidence>
<protein>
    <submittedName>
        <fullName evidence="4">Glycoside hydrolase family 13 protein</fullName>
    </submittedName>
</protein>
<dbReference type="InterPro" id="IPR045857">
    <property type="entry name" value="O16G_dom_2"/>
</dbReference>
<dbReference type="Gene3D" id="3.90.400.10">
    <property type="entry name" value="Oligo-1,6-glucosidase, Domain 2"/>
    <property type="match status" value="1"/>
</dbReference>
<feature type="domain" description="Glycosyl hydrolase family 13 catalytic" evidence="3">
    <location>
        <begin position="141"/>
        <end position="563"/>
    </location>
</feature>